<organism evidence="1 2">
    <name type="scientific">Armillaria gallica</name>
    <name type="common">Bulbous honey fungus</name>
    <name type="synonym">Armillaria bulbosa</name>
    <dbReference type="NCBI Taxonomy" id="47427"/>
    <lineage>
        <taxon>Eukaryota</taxon>
        <taxon>Fungi</taxon>
        <taxon>Dikarya</taxon>
        <taxon>Basidiomycota</taxon>
        <taxon>Agaricomycotina</taxon>
        <taxon>Agaricomycetes</taxon>
        <taxon>Agaricomycetidae</taxon>
        <taxon>Agaricales</taxon>
        <taxon>Marasmiineae</taxon>
        <taxon>Physalacriaceae</taxon>
        <taxon>Armillaria</taxon>
    </lineage>
</organism>
<dbReference type="Proteomes" id="UP000217790">
    <property type="component" value="Unassembled WGS sequence"/>
</dbReference>
<dbReference type="EMBL" id="KZ293721">
    <property type="protein sequence ID" value="PBK82082.1"/>
    <property type="molecule type" value="Genomic_DNA"/>
</dbReference>
<name>A0A2H3CSB3_ARMGA</name>
<evidence type="ECO:0000313" key="1">
    <source>
        <dbReference type="EMBL" id="PBK82082.1"/>
    </source>
</evidence>
<dbReference type="InParanoid" id="A0A2H3CSB3"/>
<evidence type="ECO:0000313" key="2">
    <source>
        <dbReference type="Proteomes" id="UP000217790"/>
    </source>
</evidence>
<protein>
    <submittedName>
        <fullName evidence="1">Uncharacterized protein</fullName>
    </submittedName>
</protein>
<sequence>MASQYIYLWRVSNRSNYRSRNSFVFPTAFGARRIAAKIVSHVPVWTSPLPVCESAINHPRSNFIEQPLSLKHRSCTCFRMVLASFRRTRGTLRLCLAGIYGTGVKMERDLLLHILQSSATISSSNGSFHRSLLTVILLDCQEGSEGDEHFGLCLDLLERWDARQCFCQWLGLYAKRWLQWNMVVAAMIQRDSYSNDAQKPPNELNGFDGVYVASTRAWCLPSHSVKRYLTAQRVEEYVVGNDSSRQFSAWLCNVFLEQAVMATD</sequence>
<dbReference type="AlphaFoldDB" id="A0A2H3CSB3"/>
<gene>
    <name evidence="1" type="ORF">ARMGADRAFT_1090634</name>
</gene>
<keyword evidence="2" id="KW-1185">Reference proteome</keyword>
<accession>A0A2H3CSB3</accession>
<proteinExistence type="predicted"/>
<reference evidence="2" key="1">
    <citation type="journal article" date="2017" name="Nat. Ecol. Evol.">
        <title>Genome expansion and lineage-specific genetic innovations in the forest pathogenic fungi Armillaria.</title>
        <authorList>
            <person name="Sipos G."/>
            <person name="Prasanna A.N."/>
            <person name="Walter M.C."/>
            <person name="O'Connor E."/>
            <person name="Balint B."/>
            <person name="Krizsan K."/>
            <person name="Kiss B."/>
            <person name="Hess J."/>
            <person name="Varga T."/>
            <person name="Slot J."/>
            <person name="Riley R."/>
            <person name="Boka B."/>
            <person name="Rigling D."/>
            <person name="Barry K."/>
            <person name="Lee J."/>
            <person name="Mihaltcheva S."/>
            <person name="LaButti K."/>
            <person name="Lipzen A."/>
            <person name="Waldron R."/>
            <person name="Moloney N.M."/>
            <person name="Sperisen C."/>
            <person name="Kredics L."/>
            <person name="Vagvoelgyi C."/>
            <person name="Patrignani A."/>
            <person name="Fitzpatrick D."/>
            <person name="Nagy I."/>
            <person name="Doyle S."/>
            <person name="Anderson J.B."/>
            <person name="Grigoriev I.V."/>
            <person name="Gueldener U."/>
            <person name="Muensterkoetter M."/>
            <person name="Nagy L.G."/>
        </authorList>
    </citation>
    <scope>NUCLEOTIDE SEQUENCE [LARGE SCALE GENOMIC DNA]</scope>
    <source>
        <strain evidence="2">Ar21-2</strain>
    </source>
</reference>